<evidence type="ECO:0000313" key="2">
    <source>
        <dbReference type="EMBL" id="GLU48115.1"/>
    </source>
</evidence>
<gene>
    <name evidence="2" type="ORF">Nans01_24660</name>
</gene>
<organism evidence="2 3">
    <name type="scientific">Nocardiopsis ansamitocini</name>
    <dbReference type="NCBI Taxonomy" id="1670832"/>
    <lineage>
        <taxon>Bacteria</taxon>
        <taxon>Bacillati</taxon>
        <taxon>Actinomycetota</taxon>
        <taxon>Actinomycetes</taxon>
        <taxon>Streptosporangiales</taxon>
        <taxon>Nocardiopsidaceae</taxon>
        <taxon>Nocardiopsis</taxon>
    </lineage>
</organism>
<keyword evidence="1" id="KW-0732">Signal</keyword>
<accession>A0A9W6P629</accession>
<sequence length="186" mass="19539">MRLSPPVLPCTVAALVLCACGCSVSAPEATPASASSPVTTAVTLPPLPEQGRAVVFLASEVESAETRPPGRLAVNYLQAEVVEEETASVAYGKPLWGISEQAVVQWAQVLPDADVRCGLLCAPDWVTEPLFDPTGSPTWITTPVDLVWSVNDRADPIPVEITYTTEDDGTLRLSAVTEVPQIDGGG</sequence>
<dbReference type="AlphaFoldDB" id="A0A9W6P629"/>
<dbReference type="Proteomes" id="UP001165092">
    <property type="component" value="Unassembled WGS sequence"/>
</dbReference>
<dbReference type="PROSITE" id="PS51257">
    <property type="entry name" value="PROKAR_LIPOPROTEIN"/>
    <property type="match status" value="1"/>
</dbReference>
<evidence type="ECO:0008006" key="4">
    <source>
        <dbReference type="Google" id="ProtNLM"/>
    </source>
</evidence>
<dbReference type="RefSeq" id="WP_285759494.1">
    <property type="nucleotide sequence ID" value="NZ_BSQG01000003.1"/>
</dbReference>
<feature type="chain" id="PRO_5040783721" description="Lipoprotein" evidence="1">
    <location>
        <begin position="26"/>
        <end position="186"/>
    </location>
</feature>
<keyword evidence="3" id="KW-1185">Reference proteome</keyword>
<dbReference type="EMBL" id="BSQG01000003">
    <property type="protein sequence ID" value="GLU48115.1"/>
    <property type="molecule type" value="Genomic_DNA"/>
</dbReference>
<evidence type="ECO:0000313" key="3">
    <source>
        <dbReference type="Proteomes" id="UP001165092"/>
    </source>
</evidence>
<name>A0A9W6P629_9ACTN</name>
<evidence type="ECO:0000256" key="1">
    <source>
        <dbReference type="SAM" id="SignalP"/>
    </source>
</evidence>
<protein>
    <recommendedName>
        <fullName evidence="4">Lipoprotein</fullName>
    </recommendedName>
</protein>
<comment type="caution">
    <text evidence="2">The sequence shown here is derived from an EMBL/GenBank/DDBJ whole genome shotgun (WGS) entry which is preliminary data.</text>
</comment>
<proteinExistence type="predicted"/>
<reference evidence="2" key="1">
    <citation type="submission" date="2023-02" db="EMBL/GenBank/DDBJ databases">
        <title>Nocardiopsis ansamitocini NBRC 112285.</title>
        <authorList>
            <person name="Ichikawa N."/>
            <person name="Sato H."/>
            <person name="Tonouchi N."/>
        </authorList>
    </citation>
    <scope>NUCLEOTIDE SEQUENCE</scope>
    <source>
        <strain evidence="2">NBRC 112285</strain>
    </source>
</reference>
<feature type="signal peptide" evidence="1">
    <location>
        <begin position="1"/>
        <end position="25"/>
    </location>
</feature>